<evidence type="ECO:0000313" key="15">
    <source>
        <dbReference type="Proteomes" id="UP001153954"/>
    </source>
</evidence>
<dbReference type="EMBL" id="CAKOGL010000026">
    <property type="protein sequence ID" value="CAH2103593.1"/>
    <property type="molecule type" value="Genomic_DNA"/>
</dbReference>
<feature type="domain" description="C2H2-type" evidence="12">
    <location>
        <begin position="589"/>
        <end position="616"/>
    </location>
</feature>
<dbReference type="PROSITE" id="PS51915">
    <property type="entry name" value="ZAD"/>
    <property type="match status" value="1"/>
</dbReference>
<feature type="domain" description="C2H2-type" evidence="12">
    <location>
        <begin position="397"/>
        <end position="425"/>
    </location>
</feature>
<evidence type="ECO:0000256" key="11">
    <source>
        <dbReference type="PROSITE-ProRule" id="PRU01263"/>
    </source>
</evidence>
<accession>A0AAU9V045</accession>
<sequence length="681" mass="76651">MALQNTNFKIQDLCRTCLSKEIEMLSIFEIRLGTLTMDSIIASITGIKIEQDDGLPSKICIICKEKATNAYEFKSCTQQAENTLRGLVKKETIEQSGSDNSLTYESDAVEVKTEHFARDSHDDYMDLDLSLTLTNNSETYNNVDTVKNEADGHCKNLFMSIQEPDENLNGDIKKEYLAGHPSNTESTYCPVCGASFSDAEGLTKHAWKQHADIMGPKKRGRPKKLLTRTMLSKLSENGYSVKYFEDQKHTCVFCKQDFKTKDDLTLHQAQHKDIKVTSCLLCKKIYDVKDFNGHNCVLLPGGVKQDEPPDAPEEERKLSLSTEVQLRQILTSDVTESAGVACEKCGSLFVSSDELNKHHDREHPELSVRCHLCDKVFATLKSAARHRAVCARVERSFACSSCALRFAHEVSLNKHILRAHTGQSVSVRFMDRDRAPPQHRCDTCNRRFYRKDLLARHAKIHKNVDKCFECDICNKKFHRRDNLRTHMRIHNNTGASANGTSSTASLCLYCGRSFSNSSNLIVHMRRHTGEKPYKCDFCGKGFPRSSDLQCHRRSHTGEKPCVCGVCGKAFARSNKLSRHMRVHTGIKPYKCSYCEKAFSQSNDLKLHVRRHTGDKPYVCELCGDRFIQGTALHNHRRAHGHFPPEPAPALAPAPAPVPVATAPLVPLEPIIYTVPLIAQSH</sequence>
<dbReference type="FunFam" id="3.30.160.60:FF:000512">
    <property type="entry name" value="zinc finger protein 197 isoform X1"/>
    <property type="match status" value="1"/>
</dbReference>
<feature type="domain" description="C2H2-type" evidence="12">
    <location>
        <begin position="468"/>
        <end position="495"/>
    </location>
</feature>
<evidence type="ECO:0000256" key="1">
    <source>
        <dbReference type="ARBA" id="ARBA00004123"/>
    </source>
</evidence>
<dbReference type="FunFam" id="3.30.160.60:FF:002455">
    <property type="entry name" value="FI03704p"/>
    <property type="match status" value="1"/>
</dbReference>
<dbReference type="SUPFAM" id="SSF57716">
    <property type="entry name" value="Glucocorticoid receptor-like (DNA-binding domain)"/>
    <property type="match status" value="1"/>
</dbReference>
<dbReference type="PROSITE" id="PS00028">
    <property type="entry name" value="ZINC_FINGER_C2H2_1"/>
    <property type="match status" value="11"/>
</dbReference>
<evidence type="ECO:0000256" key="7">
    <source>
        <dbReference type="ARBA" id="ARBA00023125"/>
    </source>
</evidence>
<dbReference type="GO" id="GO:0003700">
    <property type="term" value="F:DNA-binding transcription factor activity"/>
    <property type="evidence" value="ECO:0007669"/>
    <property type="project" value="TreeGrafter"/>
</dbReference>
<dbReference type="Gene3D" id="3.40.1800.20">
    <property type="match status" value="1"/>
</dbReference>
<feature type="domain" description="C2H2-type" evidence="12">
    <location>
        <begin position="561"/>
        <end position="588"/>
    </location>
</feature>
<dbReference type="InterPro" id="IPR013087">
    <property type="entry name" value="Znf_C2H2_type"/>
</dbReference>
<dbReference type="GO" id="GO:0000978">
    <property type="term" value="F:RNA polymerase II cis-regulatory region sequence-specific DNA binding"/>
    <property type="evidence" value="ECO:0007669"/>
    <property type="project" value="TreeGrafter"/>
</dbReference>
<dbReference type="Proteomes" id="UP001153954">
    <property type="component" value="Unassembled WGS sequence"/>
</dbReference>
<keyword evidence="6" id="KW-0805">Transcription regulation</keyword>
<feature type="binding site" evidence="11">
    <location>
        <position position="60"/>
    </location>
    <ligand>
        <name>Zn(2+)</name>
        <dbReference type="ChEBI" id="CHEBI:29105"/>
    </ligand>
</feature>
<comment type="caution">
    <text evidence="14">The sequence shown here is derived from an EMBL/GenBank/DDBJ whole genome shotgun (WGS) entry which is preliminary data.</text>
</comment>
<evidence type="ECO:0000256" key="10">
    <source>
        <dbReference type="PROSITE-ProRule" id="PRU00042"/>
    </source>
</evidence>
<keyword evidence="7" id="KW-0238">DNA-binding</keyword>
<dbReference type="AlphaFoldDB" id="A0AAU9V045"/>
<dbReference type="PANTHER" id="PTHR24404:SF114">
    <property type="entry name" value="KLUMPFUSS, ISOFORM B-RELATED"/>
    <property type="match status" value="1"/>
</dbReference>
<keyword evidence="9" id="KW-0539">Nucleus</keyword>
<evidence type="ECO:0000256" key="5">
    <source>
        <dbReference type="ARBA" id="ARBA00022833"/>
    </source>
</evidence>
<dbReference type="PROSITE" id="PS50157">
    <property type="entry name" value="ZINC_FINGER_C2H2_2"/>
    <property type="match status" value="10"/>
</dbReference>
<feature type="binding site" evidence="11">
    <location>
        <position position="63"/>
    </location>
    <ligand>
        <name>Zn(2+)</name>
        <dbReference type="ChEBI" id="CHEBI:29105"/>
    </ligand>
</feature>
<name>A0AAU9V045_EUPED</name>
<dbReference type="FunFam" id="3.30.160.60:FF:001485">
    <property type="entry name" value="Krueppel-related zinc finger protein"/>
    <property type="match status" value="1"/>
</dbReference>
<dbReference type="SMART" id="SM00355">
    <property type="entry name" value="ZnF_C2H2"/>
    <property type="match status" value="12"/>
</dbReference>
<dbReference type="GO" id="GO:0005634">
    <property type="term" value="C:nucleus"/>
    <property type="evidence" value="ECO:0007669"/>
    <property type="project" value="UniProtKB-SubCell"/>
</dbReference>
<evidence type="ECO:0000259" key="12">
    <source>
        <dbReference type="PROSITE" id="PS50157"/>
    </source>
</evidence>
<keyword evidence="8" id="KW-0804">Transcription</keyword>
<dbReference type="InterPro" id="IPR012934">
    <property type="entry name" value="Znf_AD"/>
</dbReference>
<organism evidence="14 15">
    <name type="scientific">Euphydryas editha</name>
    <name type="common">Edith's checkerspot</name>
    <dbReference type="NCBI Taxonomy" id="104508"/>
    <lineage>
        <taxon>Eukaryota</taxon>
        <taxon>Metazoa</taxon>
        <taxon>Ecdysozoa</taxon>
        <taxon>Arthropoda</taxon>
        <taxon>Hexapoda</taxon>
        <taxon>Insecta</taxon>
        <taxon>Pterygota</taxon>
        <taxon>Neoptera</taxon>
        <taxon>Endopterygota</taxon>
        <taxon>Lepidoptera</taxon>
        <taxon>Glossata</taxon>
        <taxon>Ditrysia</taxon>
        <taxon>Papilionoidea</taxon>
        <taxon>Nymphalidae</taxon>
        <taxon>Nymphalinae</taxon>
        <taxon>Euphydryas</taxon>
    </lineage>
</organism>
<feature type="domain" description="C2H2-type" evidence="12">
    <location>
        <begin position="533"/>
        <end position="560"/>
    </location>
</feature>
<dbReference type="InterPro" id="IPR036236">
    <property type="entry name" value="Znf_C2H2_sf"/>
</dbReference>
<feature type="domain" description="C2H2-type" evidence="12">
    <location>
        <begin position="439"/>
        <end position="466"/>
    </location>
</feature>
<feature type="domain" description="C2H2-type" evidence="12">
    <location>
        <begin position="505"/>
        <end position="532"/>
    </location>
</feature>
<dbReference type="Gene3D" id="3.30.160.60">
    <property type="entry name" value="Classic Zinc Finger"/>
    <property type="match status" value="9"/>
</dbReference>
<evidence type="ECO:0000256" key="6">
    <source>
        <dbReference type="ARBA" id="ARBA00023015"/>
    </source>
</evidence>
<dbReference type="FunFam" id="3.30.160.60:FF:000478">
    <property type="entry name" value="Zinc finger protein 133"/>
    <property type="match status" value="1"/>
</dbReference>
<dbReference type="SMART" id="SM00868">
    <property type="entry name" value="zf-AD"/>
    <property type="match status" value="1"/>
</dbReference>
<feature type="domain" description="C2H2-type" evidence="12">
    <location>
        <begin position="249"/>
        <end position="276"/>
    </location>
</feature>
<keyword evidence="15" id="KW-1185">Reference proteome</keyword>
<evidence type="ECO:0000259" key="13">
    <source>
        <dbReference type="PROSITE" id="PS51915"/>
    </source>
</evidence>
<dbReference type="GO" id="GO:0008270">
    <property type="term" value="F:zinc ion binding"/>
    <property type="evidence" value="ECO:0007669"/>
    <property type="project" value="UniProtKB-UniRule"/>
</dbReference>
<keyword evidence="4 10" id="KW-0863">Zinc-finger</keyword>
<reference evidence="14" key="1">
    <citation type="submission" date="2022-03" db="EMBL/GenBank/DDBJ databases">
        <authorList>
            <person name="Tunstrom K."/>
        </authorList>
    </citation>
    <scope>NUCLEOTIDE SEQUENCE</scope>
</reference>
<comment type="subcellular location">
    <subcellularLocation>
        <location evidence="1">Nucleus</location>
    </subcellularLocation>
</comment>
<protein>
    <submittedName>
        <fullName evidence="14">Uncharacterized protein</fullName>
    </submittedName>
</protein>
<evidence type="ECO:0000256" key="9">
    <source>
        <dbReference type="ARBA" id="ARBA00023242"/>
    </source>
</evidence>
<dbReference type="Pfam" id="PF07776">
    <property type="entry name" value="zf-AD"/>
    <property type="match status" value="1"/>
</dbReference>
<keyword evidence="2 11" id="KW-0479">Metal-binding</keyword>
<feature type="domain" description="ZAD" evidence="13">
    <location>
        <begin position="12"/>
        <end position="87"/>
    </location>
</feature>
<dbReference type="PANTHER" id="PTHR24404">
    <property type="entry name" value="ZINC FINGER PROTEIN"/>
    <property type="match status" value="1"/>
</dbReference>
<keyword evidence="5 11" id="KW-0862">Zinc</keyword>
<feature type="domain" description="C2H2-type" evidence="12">
    <location>
        <begin position="617"/>
        <end position="644"/>
    </location>
</feature>
<evidence type="ECO:0000313" key="14">
    <source>
        <dbReference type="EMBL" id="CAH2103593.1"/>
    </source>
</evidence>
<proteinExistence type="predicted"/>
<dbReference type="SUPFAM" id="SSF57667">
    <property type="entry name" value="beta-beta-alpha zinc fingers"/>
    <property type="match status" value="6"/>
</dbReference>
<dbReference type="GO" id="GO:0006357">
    <property type="term" value="P:regulation of transcription by RNA polymerase II"/>
    <property type="evidence" value="ECO:0007669"/>
    <property type="project" value="TreeGrafter"/>
</dbReference>
<evidence type="ECO:0000256" key="8">
    <source>
        <dbReference type="ARBA" id="ARBA00023163"/>
    </source>
</evidence>
<gene>
    <name evidence="14" type="ORF">EEDITHA_LOCUS18078</name>
</gene>
<feature type="binding site" evidence="11">
    <location>
        <position position="17"/>
    </location>
    <ligand>
        <name>Zn(2+)</name>
        <dbReference type="ChEBI" id="CHEBI:29105"/>
    </ligand>
</feature>
<evidence type="ECO:0000256" key="3">
    <source>
        <dbReference type="ARBA" id="ARBA00022737"/>
    </source>
</evidence>
<dbReference type="Pfam" id="PF00096">
    <property type="entry name" value="zf-C2H2"/>
    <property type="match status" value="6"/>
</dbReference>
<evidence type="ECO:0000256" key="4">
    <source>
        <dbReference type="ARBA" id="ARBA00022771"/>
    </source>
</evidence>
<feature type="domain" description="C2H2-type" evidence="12">
    <location>
        <begin position="340"/>
        <end position="363"/>
    </location>
</feature>
<dbReference type="FunFam" id="3.30.160.60:FF:000303">
    <property type="entry name" value="Zinc finger protein 41"/>
    <property type="match status" value="2"/>
</dbReference>
<evidence type="ECO:0000256" key="2">
    <source>
        <dbReference type="ARBA" id="ARBA00022723"/>
    </source>
</evidence>
<dbReference type="InterPro" id="IPR050589">
    <property type="entry name" value="Ikaros_C2H2-ZF"/>
</dbReference>
<feature type="binding site" evidence="11">
    <location>
        <position position="14"/>
    </location>
    <ligand>
        <name>Zn(2+)</name>
        <dbReference type="ChEBI" id="CHEBI:29105"/>
    </ligand>
</feature>
<keyword evidence="3" id="KW-0677">Repeat</keyword>